<protein>
    <submittedName>
        <fullName evidence="2">Uncharacterized protein</fullName>
    </submittedName>
</protein>
<gene>
    <name evidence="2" type="ORF">CC85DRAFT_44640</name>
</gene>
<feature type="region of interest" description="Disordered" evidence="1">
    <location>
        <begin position="68"/>
        <end position="97"/>
    </location>
</feature>
<sequence length="163" mass="18062">MWMCSGCPVLRMIAAHRLMGQWCRSSVIRGLMLHDPRLEAYAASHARFLVQTASVSRSCSSMVMHRGPLAAGSARGPSRDSRRGPRPHPRSFRARGGEAYLRPRHVGRDGCEVYSPGARGTAAWQWVEAADAWCQRERAGRELGSMEDMSPSFKVCCESDGRV</sequence>
<dbReference type="Proteomes" id="UP000053611">
    <property type="component" value="Unassembled WGS sequence"/>
</dbReference>
<keyword evidence="3" id="KW-1185">Reference proteome</keyword>
<evidence type="ECO:0000313" key="2">
    <source>
        <dbReference type="EMBL" id="KLT43605.1"/>
    </source>
</evidence>
<dbReference type="AlphaFoldDB" id="A0A0J0XR89"/>
<evidence type="ECO:0000256" key="1">
    <source>
        <dbReference type="SAM" id="MobiDB-lite"/>
    </source>
</evidence>
<organism evidence="2 3">
    <name type="scientific">Cutaneotrichosporon oleaginosum</name>
    <dbReference type="NCBI Taxonomy" id="879819"/>
    <lineage>
        <taxon>Eukaryota</taxon>
        <taxon>Fungi</taxon>
        <taxon>Dikarya</taxon>
        <taxon>Basidiomycota</taxon>
        <taxon>Agaricomycotina</taxon>
        <taxon>Tremellomycetes</taxon>
        <taxon>Trichosporonales</taxon>
        <taxon>Trichosporonaceae</taxon>
        <taxon>Cutaneotrichosporon</taxon>
    </lineage>
</organism>
<proteinExistence type="predicted"/>
<feature type="compositionally biased region" description="Basic residues" evidence="1">
    <location>
        <begin position="84"/>
        <end position="93"/>
    </location>
</feature>
<name>A0A0J0XR89_9TREE</name>
<accession>A0A0J0XR89</accession>
<evidence type="ECO:0000313" key="3">
    <source>
        <dbReference type="Proteomes" id="UP000053611"/>
    </source>
</evidence>
<reference evidence="2 3" key="1">
    <citation type="submission" date="2015-03" db="EMBL/GenBank/DDBJ databases">
        <title>Genomics and transcriptomics of the oil-accumulating basidiomycete yeast T. oleaginosus allow insights into substrate utilization and the diverse evolutionary trajectories of mating systems in fungi.</title>
        <authorList>
            <consortium name="DOE Joint Genome Institute"/>
            <person name="Kourist R."/>
            <person name="Kracht O."/>
            <person name="Bracharz F."/>
            <person name="Lipzen A."/>
            <person name="Nolan M."/>
            <person name="Ohm R."/>
            <person name="Grigoriev I."/>
            <person name="Sun S."/>
            <person name="Heitman J."/>
            <person name="Bruck T."/>
            <person name="Nowrousian M."/>
        </authorList>
    </citation>
    <scope>NUCLEOTIDE SEQUENCE [LARGE SCALE GENOMIC DNA]</scope>
    <source>
        <strain evidence="2 3">IBC0246</strain>
    </source>
</reference>
<dbReference type="EMBL" id="KQ087193">
    <property type="protein sequence ID" value="KLT43605.1"/>
    <property type="molecule type" value="Genomic_DNA"/>
</dbReference>